<dbReference type="GO" id="GO:0012505">
    <property type="term" value="C:endomembrane system"/>
    <property type="evidence" value="ECO:0007669"/>
    <property type="project" value="UniProtKB-SubCell"/>
</dbReference>
<evidence type="ECO:0000313" key="11">
    <source>
        <dbReference type="Proteomes" id="UP000250918"/>
    </source>
</evidence>
<comment type="similarity">
    <text evidence="2">Belongs to the Lgt family.</text>
</comment>
<evidence type="ECO:0000259" key="9">
    <source>
        <dbReference type="Pfam" id="PF14378"/>
    </source>
</evidence>
<accession>A0A855WXG3</accession>
<dbReference type="PANTHER" id="PTHR30589:SF0">
    <property type="entry name" value="PHOSPHATIDYLGLYCEROL--PROLIPOPROTEIN DIACYLGLYCERYL TRANSFERASE"/>
    <property type="match status" value="1"/>
</dbReference>
<keyword evidence="3" id="KW-1003">Cell membrane</keyword>
<dbReference type="InterPro" id="IPR007318">
    <property type="entry name" value="Phopholipid_MeTrfase"/>
</dbReference>
<feature type="transmembrane region" description="Helical" evidence="8">
    <location>
        <begin position="106"/>
        <end position="124"/>
    </location>
</feature>
<dbReference type="InterPro" id="IPR026841">
    <property type="entry name" value="Aur1/Ipt1"/>
</dbReference>
<organism evidence="10 11">
    <name type="scientific">candidate division GN15 bacterium</name>
    <dbReference type="NCBI Taxonomy" id="2072418"/>
    <lineage>
        <taxon>Bacteria</taxon>
        <taxon>candidate division GN15</taxon>
    </lineage>
</organism>
<feature type="transmembrane region" description="Helical" evidence="8">
    <location>
        <begin position="27"/>
        <end position="47"/>
    </location>
</feature>
<sequence length="662" mass="72551">MNASHSSADPPVDSVAVRASGTVAGKILYGVLFVILLPVALILWAYFLDSTFEFAVPHAGVTGVPVAVLGTALMILGAAALWLFGRGLPMNPFPPKEFVSRGVYRWLAHPMYTGFCLCCAGVSVCFGSGGGFWIITPVVILGCVAIVYGYERQDLDQRFGRSRAVPLIRLPAMEESALTWNDRLSAYLLVLLPWAIGYELAVFIGAPRDAASLTFAFEKRIDVLEWTEIIYASTYIWVILTPLLLKTRTQLRDFAVSGILATVAGIGLFFLLPVVHEPRIFEPHGPLGRLLLWERAHDTSAAAFPAFHVIWALLTARAWAQAFRPLKWFWFVWAIAIAASCITTGQHSLLDLAGALLIVLLAWNRRTVWNGLRYITERLANSWREWRLGPLRIINHSIYSGLAAFVGLSIVSVLLPSIGLAALFGVIAAGIIGGALFAQIVEGSPRLLRPFGYFGTIIGGCLSVVLVSLLPETDGSLLLCALAIAAPFTQAVGRLRCLVQGCCHGRAAESEHQGIKYWHPSTRVVHLSPFANIPIHPTPLYSILWNLAVGLVLVRLWFMAVPENLITGLYFLLVGIGRFVEEAYRGEPQTPKFLGLRLYQWCSVAFVVTGMITSSIPSNFTPASVGWRWELLVPALAGGLMWAAAMSMDFPRSHRRYARLTG</sequence>
<protein>
    <recommendedName>
        <fullName evidence="9">Inositolphosphotransferase Aur1/Ipt1 domain-containing protein</fullName>
    </recommendedName>
</protein>
<feature type="transmembrane region" description="Helical" evidence="8">
    <location>
        <begin position="59"/>
        <end position="85"/>
    </location>
</feature>
<evidence type="ECO:0000256" key="7">
    <source>
        <dbReference type="ARBA" id="ARBA00023136"/>
    </source>
</evidence>
<dbReference type="Gene3D" id="1.20.120.1630">
    <property type="match status" value="1"/>
</dbReference>
<evidence type="ECO:0000256" key="5">
    <source>
        <dbReference type="ARBA" id="ARBA00022692"/>
    </source>
</evidence>
<feature type="transmembrane region" description="Helical" evidence="8">
    <location>
        <begin position="296"/>
        <end position="316"/>
    </location>
</feature>
<feature type="transmembrane region" description="Helical" evidence="8">
    <location>
        <begin position="632"/>
        <end position="650"/>
    </location>
</feature>
<evidence type="ECO:0000256" key="4">
    <source>
        <dbReference type="ARBA" id="ARBA00022679"/>
    </source>
</evidence>
<feature type="transmembrane region" description="Helical" evidence="8">
    <location>
        <begin position="254"/>
        <end position="276"/>
    </location>
</feature>
<comment type="caution">
    <text evidence="10">The sequence shown here is derived from an EMBL/GenBank/DDBJ whole genome shotgun (WGS) entry which is preliminary data.</text>
</comment>
<keyword evidence="6 8" id="KW-1133">Transmembrane helix</keyword>
<dbReference type="Pfam" id="PF14378">
    <property type="entry name" value="PAP2_3"/>
    <property type="match status" value="1"/>
</dbReference>
<dbReference type="Pfam" id="PF01790">
    <property type="entry name" value="LGT"/>
    <property type="match status" value="1"/>
</dbReference>
<feature type="transmembrane region" description="Helical" evidence="8">
    <location>
        <begin position="393"/>
        <end position="414"/>
    </location>
</feature>
<evidence type="ECO:0000313" key="10">
    <source>
        <dbReference type="EMBL" id="PWB70032.1"/>
    </source>
</evidence>
<dbReference type="PANTHER" id="PTHR30589">
    <property type="entry name" value="PROLIPOPROTEIN DIACYLGLYCERYL TRANSFERASE"/>
    <property type="match status" value="1"/>
</dbReference>
<gene>
    <name evidence="10" type="ORF">C3F09_09630</name>
</gene>
<feature type="transmembrane region" description="Helical" evidence="8">
    <location>
        <begin position="476"/>
        <end position="493"/>
    </location>
</feature>
<evidence type="ECO:0000256" key="1">
    <source>
        <dbReference type="ARBA" id="ARBA00004127"/>
    </source>
</evidence>
<feature type="transmembrane region" description="Helical" evidence="8">
    <location>
        <begin position="226"/>
        <end position="245"/>
    </location>
</feature>
<evidence type="ECO:0000256" key="3">
    <source>
        <dbReference type="ARBA" id="ARBA00022475"/>
    </source>
</evidence>
<dbReference type="GO" id="GO:0042158">
    <property type="term" value="P:lipoprotein biosynthetic process"/>
    <property type="evidence" value="ECO:0007669"/>
    <property type="project" value="InterPro"/>
</dbReference>
<dbReference type="GO" id="GO:0005886">
    <property type="term" value="C:plasma membrane"/>
    <property type="evidence" value="ECO:0007669"/>
    <property type="project" value="InterPro"/>
</dbReference>
<proteinExistence type="inferred from homology"/>
<dbReference type="GO" id="GO:0008961">
    <property type="term" value="F:phosphatidylglycerol-prolipoprotein diacylglyceryl transferase activity"/>
    <property type="evidence" value="ECO:0007669"/>
    <property type="project" value="InterPro"/>
</dbReference>
<dbReference type="Pfam" id="PF04191">
    <property type="entry name" value="PEMT"/>
    <property type="match status" value="1"/>
</dbReference>
<feature type="transmembrane region" description="Helical" evidence="8">
    <location>
        <begin position="601"/>
        <end position="620"/>
    </location>
</feature>
<name>A0A855WXG3_9BACT</name>
<dbReference type="InterPro" id="IPR001640">
    <property type="entry name" value="Lgt"/>
</dbReference>
<feature type="transmembrane region" description="Helical" evidence="8">
    <location>
        <begin position="130"/>
        <end position="150"/>
    </location>
</feature>
<feature type="transmembrane region" description="Helical" evidence="8">
    <location>
        <begin position="420"/>
        <end position="438"/>
    </location>
</feature>
<comment type="subcellular location">
    <subcellularLocation>
        <location evidence="1">Endomembrane system</location>
        <topology evidence="1">Multi-pass membrane protein</topology>
    </subcellularLocation>
</comment>
<keyword evidence="4" id="KW-0808">Transferase</keyword>
<feature type="transmembrane region" description="Helical" evidence="8">
    <location>
        <begin position="564"/>
        <end position="580"/>
    </location>
</feature>
<reference evidence="10 11" key="1">
    <citation type="journal article" date="2018" name="ISME J.">
        <title>A methanotrophic archaeon couples anaerobic oxidation of methane to Fe(III) reduction.</title>
        <authorList>
            <person name="Cai C."/>
            <person name="Leu A.O."/>
            <person name="Xie G.J."/>
            <person name="Guo J."/>
            <person name="Feng Y."/>
            <person name="Zhao J.X."/>
            <person name="Tyson G.W."/>
            <person name="Yuan Z."/>
            <person name="Hu S."/>
        </authorList>
    </citation>
    <scope>NUCLEOTIDE SEQUENCE [LARGE SCALE GENOMIC DNA]</scope>
    <source>
        <strain evidence="10">FeB_12</strain>
    </source>
</reference>
<feature type="domain" description="Inositolphosphotransferase Aur1/Ipt1" evidence="9">
    <location>
        <begin position="218"/>
        <end position="363"/>
    </location>
</feature>
<dbReference type="EMBL" id="PQAP01000156">
    <property type="protein sequence ID" value="PWB70032.1"/>
    <property type="molecule type" value="Genomic_DNA"/>
</dbReference>
<feature type="transmembrane region" description="Helical" evidence="8">
    <location>
        <begin position="186"/>
        <end position="206"/>
    </location>
</feature>
<keyword evidence="5 8" id="KW-0812">Transmembrane</keyword>
<dbReference type="Proteomes" id="UP000250918">
    <property type="component" value="Unassembled WGS sequence"/>
</dbReference>
<evidence type="ECO:0000256" key="6">
    <source>
        <dbReference type="ARBA" id="ARBA00022989"/>
    </source>
</evidence>
<keyword evidence="7 8" id="KW-0472">Membrane</keyword>
<feature type="transmembrane region" description="Helical" evidence="8">
    <location>
        <begin position="328"/>
        <end position="346"/>
    </location>
</feature>
<feature type="transmembrane region" description="Helical" evidence="8">
    <location>
        <begin position="450"/>
        <end position="470"/>
    </location>
</feature>
<evidence type="ECO:0000256" key="8">
    <source>
        <dbReference type="SAM" id="Phobius"/>
    </source>
</evidence>
<evidence type="ECO:0000256" key="2">
    <source>
        <dbReference type="ARBA" id="ARBA00007150"/>
    </source>
</evidence>
<dbReference type="AlphaFoldDB" id="A0A855WXG3"/>